<comment type="catalytic activity">
    <reaction evidence="5">
        <text>3-deoxy-alpha-D-manno-oct-2-ulosonate + CTP = CMP-3-deoxy-beta-D-manno-octulosonate + diphosphate</text>
        <dbReference type="Rhea" id="RHEA:23448"/>
        <dbReference type="ChEBI" id="CHEBI:33019"/>
        <dbReference type="ChEBI" id="CHEBI:37563"/>
        <dbReference type="ChEBI" id="CHEBI:85986"/>
        <dbReference type="ChEBI" id="CHEBI:85987"/>
        <dbReference type="EC" id="2.7.7.38"/>
    </reaction>
</comment>
<dbReference type="GO" id="GO:0033468">
    <property type="term" value="P:CMP-keto-3-deoxy-D-manno-octulosonic acid biosynthetic process"/>
    <property type="evidence" value="ECO:0007669"/>
    <property type="project" value="UniProtKB-UniRule"/>
</dbReference>
<dbReference type="NCBIfam" id="NF003952">
    <property type="entry name" value="PRK05450.1-5"/>
    <property type="match status" value="1"/>
</dbReference>
<dbReference type="SUPFAM" id="SSF53448">
    <property type="entry name" value="Nucleotide-diphospho-sugar transferases"/>
    <property type="match status" value="1"/>
</dbReference>
<organism evidence="6 7">
    <name type="scientific">Candidatus Acidulodesulfobacterium ferriphilum</name>
    <dbReference type="NCBI Taxonomy" id="2597223"/>
    <lineage>
        <taxon>Bacteria</taxon>
        <taxon>Deltaproteobacteria</taxon>
        <taxon>Candidatus Acidulodesulfobacterales</taxon>
        <taxon>Candidatus Acidulodesulfobacterium</taxon>
    </lineage>
</organism>
<dbReference type="Pfam" id="PF02348">
    <property type="entry name" value="CTP_transf_3"/>
    <property type="match status" value="1"/>
</dbReference>
<evidence type="ECO:0000313" key="6">
    <source>
        <dbReference type="EMBL" id="RZD13792.1"/>
    </source>
</evidence>
<dbReference type="InterPro" id="IPR004528">
    <property type="entry name" value="KdsB"/>
</dbReference>
<dbReference type="NCBIfam" id="NF003950">
    <property type="entry name" value="PRK05450.1-3"/>
    <property type="match status" value="1"/>
</dbReference>
<reference evidence="6 7" key="1">
    <citation type="submission" date="2019-01" db="EMBL/GenBank/DDBJ databases">
        <title>Insights into ecological role of a new deltaproteobacterial order Candidatus Sinidesulfobacterales (Sva0485) by metagenomics and metatranscriptomics.</title>
        <authorList>
            <person name="Tan S."/>
            <person name="Liu J."/>
            <person name="Fang Y."/>
            <person name="Hedlund B.P."/>
            <person name="Lian Z.H."/>
            <person name="Huang L.Y."/>
            <person name="Li J.T."/>
            <person name="Huang L.N."/>
            <person name="Li W.J."/>
            <person name="Jiang H.C."/>
            <person name="Dong H.L."/>
            <person name="Shu W.S."/>
        </authorList>
    </citation>
    <scope>NUCLEOTIDE SEQUENCE [LARGE SCALE GENOMIC DNA]</scope>
    <source>
        <strain evidence="6">AP3</strain>
    </source>
</reference>
<comment type="similarity">
    <text evidence="5">Belongs to the KdsB family.</text>
</comment>
<evidence type="ECO:0000256" key="1">
    <source>
        <dbReference type="ARBA" id="ARBA00004370"/>
    </source>
</evidence>
<dbReference type="EC" id="2.7.7.38" evidence="5"/>
<dbReference type="PANTHER" id="PTHR42866:SF2">
    <property type="entry name" value="3-DEOXY-MANNO-OCTULOSONATE CYTIDYLYLTRANSFERASE, MITOCHONDRIAL"/>
    <property type="match status" value="1"/>
</dbReference>
<dbReference type="EMBL" id="SGBD01000007">
    <property type="protein sequence ID" value="RZD13792.1"/>
    <property type="molecule type" value="Genomic_DNA"/>
</dbReference>
<dbReference type="CDD" id="cd02517">
    <property type="entry name" value="CMP-KDO-Synthetase"/>
    <property type="match status" value="1"/>
</dbReference>
<evidence type="ECO:0000313" key="7">
    <source>
        <dbReference type="Proteomes" id="UP000320813"/>
    </source>
</evidence>
<dbReference type="FunFam" id="3.90.550.10:FF:000011">
    <property type="entry name" value="3-deoxy-manno-octulosonate cytidylyltransferase"/>
    <property type="match status" value="1"/>
</dbReference>
<keyword evidence="5" id="KW-0963">Cytoplasm</keyword>
<dbReference type="InterPro" id="IPR003329">
    <property type="entry name" value="Cytidylyl_trans"/>
</dbReference>
<evidence type="ECO:0000256" key="4">
    <source>
        <dbReference type="ARBA" id="ARBA00022985"/>
    </source>
</evidence>
<evidence type="ECO:0000256" key="2">
    <source>
        <dbReference type="ARBA" id="ARBA00022679"/>
    </source>
</evidence>
<gene>
    <name evidence="5 6" type="primary">kdsB</name>
    <name evidence="6" type="ORF">EVJ47_08940</name>
</gene>
<keyword evidence="3 5" id="KW-0548">Nucleotidyltransferase</keyword>
<evidence type="ECO:0000256" key="5">
    <source>
        <dbReference type="HAMAP-Rule" id="MF_00057"/>
    </source>
</evidence>
<comment type="function">
    <text evidence="5">Activates KDO (a required 8-carbon sugar) for incorporation into bacterial lipopolysaccharide in Gram-negative bacteria.</text>
</comment>
<dbReference type="GO" id="GO:0009103">
    <property type="term" value="P:lipopolysaccharide biosynthetic process"/>
    <property type="evidence" value="ECO:0007669"/>
    <property type="project" value="UniProtKB-UniRule"/>
</dbReference>
<dbReference type="GO" id="GO:0005829">
    <property type="term" value="C:cytosol"/>
    <property type="evidence" value="ECO:0007669"/>
    <property type="project" value="TreeGrafter"/>
</dbReference>
<keyword evidence="4 5" id="KW-0448">Lipopolysaccharide biosynthesis</keyword>
<accession>A0A519B912</accession>
<dbReference type="PANTHER" id="PTHR42866">
    <property type="entry name" value="3-DEOXY-MANNO-OCTULOSONATE CYTIDYLYLTRANSFERASE"/>
    <property type="match status" value="1"/>
</dbReference>
<dbReference type="AlphaFoldDB" id="A0A519B912"/>
<dbReference type="Gene3D" id="3.90.550.10">
    <property type="entry name" value="Spore Coat Polysaccharide Biosynthesis Protein SpsA, Chain A"/>
    <property type="match status" value="1"/>
</dbReference>
<dbReference type="NCBIfam" id="NF009905">
    <property type="entry name" value="PRK13368.1"/>
    <property type="match status" value="1"/>
</dbReference>
<dbReference type="NCBIfam" id="TIGR00466">
    <property type="entry name" value="kdsB"/>
    <property type="match status" value="1"/>
</dbReference>
<keyword evidence="2 5" id="KW-0808">Transferase</keyword>
<dbReference type="InterPro" id="IPR029044">
    <property type="entry name" value="Nucleotide-diphossugar_trans"/>
</dbReference>
<evidence type="ECO:0000256" key="3">
    <source>
        <dbReference type="ARBA" id="ARBA00022695"/>
    </source>
</evidence>
<protein>
    <recommendedName>
        <fullName evidence="5">3-deoxy-manno-octulosonate cytidylyltransferase</fullName>
        <ecNumber evidence="5">2.7.7.38</ecNumber>
    </recommendedName>
    <alternativeName>
        <fullName evidence="5">CMP-2-keto-3-deoxyoctulosonic acid synthase</fullName>
        <shortName evidence="5">CKS</shortName>
        <shortName evidence="5">CMP-KDO synthase</shortName>
    </alternativeName>
</protein>
<sequence>MKIAAVIPARYKSTRFEGKPLAPILNKPMVRHVYEGIIKSGALSEVLIATEDSRVYDACRGFGANVIMTKDTHQSGTDRVIEAAAGTGADIILNIQGDEPLVNTEIIDALIKPFKEGSDILYTSVKTPIYSYEEFTDPNNVKVVVDKNNFGIYFSRSPIPYDRENPQGLKDFKDMFGFKHLGFYGYTMDFLIEFGKMPPSYLEKKEMLEQLRAIENGYKIKVNTVSISTIPVDVPGDIKKVENFILKSYNK</sequence>
<name>A0A519B912_9DELT</name>
<dbReference type="Proteomes" id="UP000320813">
    <property type="component" value="Unassembled WGS sequence"/>
</dbReference>
<dbReference type="UniPathway" id="UPA00358">
    <property type="reaction ID" value="UER00476"/>
</dbReference>
<dbReference type="GO" id="GO:0008690">
    <property type="term" value="F:3-deoxy-manno-octulosonate cytidylyltransferase activity"/>
    <property type="evidence" value="ECO:0007669"/>
    <property type="project" value="UniProtKB-UniRule"/>
</dbReference>
<dbReference type="GO" id="GO:0016020">
    <property type="term" value="C:membrane"/>
    <property type="evidence" value="ECO:0007669"/>
    <property type="project" value="UniProtKB-SubCell"/>
</dbReference>
<dbReference type="HAMAP" id="MF_00057">
    <property type="entry name" value="KdsB"/>
    <property type="match status" value="1"/>
</dbReference>
<proteinExistence type="inferred from homology"/>
<comment type="subcellular location">
    <subcellularLocation>
        <location evidence="5">Cytoplasm</location>
    </subcellularLocation>
    <subcellularLocation>
        <location evidence="1">Membrane</location>
    </subcellularLocation>
</comment>
<comment type="pathway">
    <text evidence="5">Nucleotide-sugar biosynthesis; CMP-3-deoxy-D-manno-octulosonate biosynthesis; CMP-3-deoxy-D-manno-octulosonate from 3-deoxy-D-manno-octulosonate and CTP: step 1/1.</text>
</comment>
<comment type="caution">
    <text evidence="6">The sequence shown here is derived from an EMBL/GenBank/DDBJ whole genome shotgun (WGS) entry which is preliminary data.</text>
</comment>